<accession>K1R7U2</accession>
<dbReference type="CDD" id="cd10229">
    <property type="entry name" value="ASKHA_NBD_HSP70_HSPA12"/>
    <property type="match status" value="1"/>
</dbReference>
<reference evidence="1" key="1">
    <citation type="journal article" date="2012" name="Nature">
        <title>The oyster genome reveals stress adaptation and complexity of shell formation.</title>
        <authorList>
            <person name="Zhang G."/>
            <person name="Fang X."/>
            <person name="Guo X."/>
            <person name="Li L."/>
            <person name="Luo R."/>
            <person name="Xu F."/>
            <person name="Yang P."/>
            <person name="Zhang L."/>
            <person name="Wang X."/>
            <person name="Qi H."/>
            <person name="Xiong Z."/>
            <person name="Que H."/>
            <person name="Xie Y."/>
            <person name="Holland P.W."/>
            <person name="Paps J."/>
            <person name="Zhu Y."/>
            <person name="Wu F."/>
            <person name="Chen Y."/>
            <person name="Wang J."/>
            <person name="Peng C."/>
            <person name="Meng J."/>
            <person name="Yang L."/>
            <person name="Liu J."/>
            <person name="Wen B."/>
            <person name="Zhang N."/>
            <person name="Huang Z."/>
            <person name="Zhu Q."/>
            <person name="Feng Y."/>
            <person name="Mount A."/>
            <person name="Hedgecock D."/>
            <person name="Xu Z."/>
            <person name="Liu Y."/>
            <person name="Domazet-Loso T."/>
            <person name="Du Y."/>
            <person name="Sun X."/>
            <person name="Zhang S."/>
            <person name="Liu B."/>
            <person name="Cheng P."/>
            <person name="Jiang X."/>
            <person name="Li J."/>
            <person name="Fan D."/>
            <person name="Wang W."/>
            <person name="Fu W."/>
            <person name="Wang T."/>
            <person name="Wang B."/>
            <person name="Zhang J."/>
            <person name="Peng Z."/>
            <person name="Li Y."/>
            <person name="Li N."/>
            <person name="Wang J."/>
            <person name="Chen M."/>
            <person name="He Y."/>
            <person name="Tan F."/>
            <person name="Song X."/>
            <person name="Zheng Q."/>
            <person name="Huang R."/>
            <person name="Yang H."/>
            <person name="Du X."/>
            <person name="Chen L."/>
            <person name="Yang M."/>
            <person name="Gaffney P.M."/>
            <person name="Wang S."/>
            <person name="Luo L."/>
            <person name="She Z."/>
            <person name="Ming Y."/>
            <person name="Huang W."/>
            <person name="Zhang S."/>
            <person name="Huang B."/>
            <person name="Zhang Y."/>
            <person name="Qu T."/>
            <person name="Ni P."/>
            <person name="Miao G."/>
            <person name="Wang J."/>
            <person name="Wang Q."/>
            <person name="Steinberg C.E."/>
            <person name="Wang H."/>
            <person name="Li N."/>
            <person name="Qian L."/>
            <person name="Zhang G."/>
            <person name="Li Y."/>
            <person name="Yang H."/>
            <person name="Liu X."/>
            <person name="Wang J."/>
            <person name="Yin Y."/>
            <person name="Wang J."/>
        </authorList>
    </citation>
    <scope>NUCLEOTIDE SEQUENCE [LARGE SCALE GENOMIC DNA]</scope>
    <source>
        <strain evidence="1">05x7-T-G4-1.051#20</strain>
    </source>
</reference>
<dbReference type="EMBL" id="JH819078">
    <property type="protein sequence ID" value="EKC41848.1"/>
    <property type="molecule type" value="Genomic_DNA"/>
</dbReference>
<name>K1R7U2_MAGGI</name>
<dbReference type="PANTHER" id="PTHR14187:SF5">
    <property type="entry name" value="HEAT SHOCK 70 KDA PROTEIN 12A"/>
    <property type="match status" value="1"/>
</dbReference>
<gene>
    <name evidence="1" type="ORF">CGI_10021189</name>
</gene>
<keyword evidence="1" id="KW-0346">Stress response</keyword>
<dbReference type="Gene3D" id="3.90.640.10">
    <property type="entry name" value="Actin, Chain A, domain 4"/>
    <property type="match status" value="1"/>
</dbReference>
<protein>
    <submittedName>
        <fullName evidence="1">Heat shock 70 kDa protein 12A</fullName>
    </submittedName>
</protein>
<dbReference type="SUPFAM" id="SSF53067">
    <property type="entry name" value="Actin-like ATPase domain"/>
    <property type="match status" value="2"/>
</dbReference>
<dbReference type="InParanoid" id="K1R7U2"/>
<dbReference type="InterPro" id="IPR043129">
    <property type="entry name" value="ATPase_NBD"/>
</dbReference>
<dbReference type="AlphaFoldDB" id="K1R7U2"/>
<dbReference type="PANTHER" id="PTHR14187">
    <property type="entry name" value="ALPHA KINASE/ELONGATION FACTOR 2 KINASE"/>
    <property type="match status" value="1"/>
</dbReference>
<organism evidence="1">
    <name type="scientific">Magallana gigas</name>
    <name type="common">Pacific oyster</name>
    <name type="synonym">Crassostrea gigas</name>
    <dbReference type="NCBI Taxonomy" id="29159"/>
    <lineage>
        <taxon>Eukaryota</taxon>
        <taxon>Metazoa</taxon>
        <taxon>Spiralia</taxon>
        <taxon>Lophotrochozoa</taxon>
        <taxon>Mollusca</taxon>
        <taxon>Bivalvia</taxon>
        <taxon>Autobranchia</taxon>
        <taxon>Pteriomorphia</taxon>
        <taxon>Ostreida</taxon>
        <taxon>Ostreoidea</taxon>
        <taxon>Ostreidae</taxon>
        <taxon>Magallana</taxon>
    </lineage>
</organism>
<proteinExistence type="predicted"/>
<dbReference type="HOGENOM" id="CLU_009958_5_2_1"/>
<evidence type="ECO:0000313" key="1">
    <source>
        <dbReference type="EMBL" id="EKC41848.1"/>
    </source>
</evidence>
<sequence>MSHLLVAAFDFGTTFSTCAISYWHTYQRNPTHITIPAWGVDSEGFPSWKTPTCILFDPTGKFHSFGYEAEEMYSNLALDDKHHDWFYFRRFTMMLTNKMVGIRRDRLKLAIEPEAALLYCMHLPVEEYSKNATNEVVTTGYKYMVVVAGDEKVDISVHEVMKNGSVKTLSILSECDCGETELEASFIGLLTDIVGKDVMDSFSSTHKYDLFDLLRDFEVKKKTVSPERNEKVAFTVPASLLEIYFKKNPGRKYTNYKYKDQLIWKRDKLRMNAHLVKSLFDRSCKQIVDHLKELFMHPTVKDVSSILLVGRFAESPMLQTAIRDAFKSKNVIIPNEASMAVIKGATLCGHEPKRTSGRV</sequence>
<dbReference type="Gene3D" id="3.30.420.40">
    <property type="match status" value="3"/>
</dbReference>